<feature type="compositionally biased region" description="Basic and acidic residues" evidence="1">
    <location>
        <begin position="98"/>
        <end position="107"/>
    </location>
</feature>
<name>A0AAV7W043_PLEWA</name>
<dbReference type="AlphaFoldDB" id="A0AAV7W043"/>
<feature type="region of interest" description="Disordered" evidence="1">
    <location>
        <begin position="91"/>
        <end position="134"/>
    </location>
</feature>
<protein>
    <submittedName>
        <fullName evidence="2">Uncharacterized protein</fullName>
    </submittedName>
</protein>
<sequence length="134" mass="15042">MKKRKRRERVCWFRRNIRISRRTGPRPQQPGSLAAGSRVHRFLWCQEVHKFRPPLCCAGRAYRGGGGPDHNSQDPLRQEAAATFLFGARRGINSDRPSAARDAHIEEEGAQTTTARIPSSRKPRLLFSLAPGGA</sequence>
<reference evidence="2" key="1">
    <citation type="journal article" date="2022" name="bioRxiv">
        <title>Sequencing and chromosome-scale assembly of the giantPleurodeles waltlgenome.</title>
        <authorList>
            <person name="Brown T."/>
            <person name="Elewa A."/>
            <person name="Iarovenko S."/>
            <person name="Subramanian E."/>
            <person name="Araus A.J."/>
            <person name="Petzold A."/>
            <person name="Susuki M."/>
            <person name="Suzuki K.-i.T."/>
            <person name="Hayashi T."/>
            <person name="Toyoda A."/>
            <person name="Oliveira C."/>
            <person name="Osipova E."/>
            <person name="Leigh N.D."/>
            <person name="Simon A."/>
            <person name="Yun M.H."/>
        </authorList>
    </citation>
    <scope>NUCLEOTIDE SEQUENCE</scope>
    <source>
        <strain evidence="2">20211129_DDA</strain>
        <tissue evidence="2">Liver</tissue>
    </source>
</reference>
<organism evidence="2 3">
    <name type="scientific">Pleurodeles waltl</name>
    <name type="common">Iberian ribbed newt</name>
    <dbReference type="NCBI Taxonomy" id="8319"/>
    <lineage>
        <taxon>Eukaryota</taxon>
        <taxon>Metazoa</taxon>
        <taxon>Chordata</taxon>
        <taxon>Craniata</taxon>
        <taxon>Vertebrata</taxon>
        <taxon>Euteleostomi</taxon>
        <taxon>Amphibia</taxon>
        <taxon>Batrachia</taxon>
        <taxon>Caudata</taxon>
        <taxon>Salamandroidea</taxon>
        <taxon>Salamandridae</taxon>
        <taxon>Pleurodelinae</taxon>
        <taxon>Pleurodeles</taxon>
    </lineage>
</organism>
<evidence type="ECO:0000313" key="3">
    <source>
        <dbReference type="Proteomes" id="UP001066276"/>
    </source>
</evidence>
<accession>A0AAV7W043</accession>
<evidence type="ECO:0000256" key="1">
    <source>
        <dbReference type="SAM" id="MobiDB-lite"/>
    </source>
</evidence>
<keyword evidence="3" id="KW-1185">Reference proteome</keyword>
<comment type="caution">
    <text evidence="2">The sequence shown here is derived from an EMBL/GenBank/DDBJ whole genome shotgun (WGS) entry which is preliminary data.</text>
</comment>
<dbReference type="Proteomes" id="UP001066276">
    <property type="component" value="Chromosome 1_2"/>
</dbReference>
<dbReference type="EMBL" id="JANPWB010000002">
    <property type="protein sequence ID" value="KAJ1206444.1"/>
    <property type="molecule type" value="Genomic_DNA"/>
</dbReference>
<gene>
    <name evidence="2" type="ORF">NDU88_001849</name>
</gene>
<evidence type="ECO:0000313" key="2">
    <source>
        <dbReference type="EMBL" id="KAJ1206444.1"/>
    </source>
</evidence>
<proteinExistence type="predicted"/>